<dbReference type="STRING" id="6290.A0A0N4X5Q3"/>
<name>A0A0N4X5Q3_HAEPC</name>
<feature type="chain" id="PRO_5043124296" evidence="1">
    <location>
        <begin position="20"/>
        <end position="167"/>
    </location>
</feature>
<reference evidence="4" key="1">
    <citation type="submission" date="2017-02" db="UniProtKB">
        <authorList>
            <consortium name="WormBaseParasite"/>
        </authorList>
    </citation>
    <scope>IDENTIFICATION</scope>
</reference>
<keyword evidence="1" id="KW-0732">Signal</keyword>
<organism evidence="4">
    <name type="scientific">Haemonchus placei</name>
    <name type="common">Barber's pole worm</name>
    <dbReference type="NCBI Taxonomy" id="6290"/>
    <lineage>
        <taxon>Eukaryota</taxon>
        <taxon>Metazoa</taxon>
        <taxon>Ecdysozoa</taxon>
        <taxon>Nematoda</taxon>
        <taxon>Chromadorea</taxon>
        <taxon>Rhabditida</taxon>
        <taxon>Rhabditina</taxon>
        <taxon>Rhabditomorpha</taxon>
        <taxon>Strongyloidea</taxon>
        <taxon>Trichostrongylidae</taxon>
        <taxon>Haemonchus</taxon>
    </lineage>
</organism>
<accession>A0A0N4X5Q3</accession>
<dbReference type="WBParaSite" id="HPLM_0001969501-mRNA-1">
    <property type="protein sequence ID" value="HPLM_0001969501-mRNA-1"/>
    <property type="gene ID" value="HPLM_0001969501"/>
</dbReference>
<keyword evidence="3" id="KW-1185">Reference proteome</keyword>
<gene>
    <name evidence="2" type="ORF">HPLM_LOCUS19687</name>
</gene>
<dbReference type="AlphaFoldDB" id="A0A0N4X5Q3"/>
<sequence length="167" mass="17643">MSRCLFLLIFFYSVVVYECAIFRQARVKRCNECGGYGGGFYPAGKFGRGYFGGEGYESRQFYQSQRFGGGYNYGGGGFGGGMRPYGPMGMGPRGRMGMGPMGRFGPRMPPPPPPPPPPPAYGAPCQTGCQAGMVPPVGAASSASQQELSISTNFNLRSGAASTVIGR</sequence>
<evidence type="ECO:0000313" key="4">
    <source>
        <dbReference type="WBParaSite" id="HPLM_0001969501-mRNA-1"/>
    </source>
</evidence>
<dbReference type="OrthoDB" id="10554468at2759"/>
<reference evidence="2 3" key="2">
    <citation type="submission" date="2018-11" db="EMBL/GenBank/DDBJ databases">
        <authorList>
            <consortium name="Pathogen Informatics"/>
        </authorList>
    </citation>
    <scope>NUCLEOTIDE SEQUENCE [LARGE SCALE GENOMIC DNA]</scope>
    <source>
        <strain evidence="2 3">MHpl1</strain>
    </source>
</reference>
<dbReference type="EMBL" id="UZAF01021508">
    <property type="protein sequence ID" value="VDO78712.1"/>
    <property type="molecule type" value="Genomic_DNA"/>
</dbReference>
<proteinExistence type="predicted"/>
<protein>
    <submittedName>
        <fullName evidence="2 4">Uncharacterized protein</fullName>
    </submittedName>
</protein>
<evidence type="ECO:0000313" key="3">
    <source>
        <dbReference type="Proteomes" id="UP000268014"/>
    </source>
</evidence>
<evidence type="ECO:0000313" key="2">
    <source>
        <dbReference type="EMBL" id="VDO78712.1"/>
    </source>
</evidence>
<feature type="signal peptide" evidence="1">
    <location>
        <begin position="1"/>
        <end position="19"/>
    </location>
</feature>
<dbReference type="Proteomes" id="UP000268014">
    <property type="component" value="Unassembled WGS sequence"/>
</dbReference>
<evidence type="ECO:0000256" key="1">
    <source>
        <dbReference type="SAM" id="SignalP"/>
    </source>
</evidence>
<dbReference type="OMA" id="AYGAPCQ"/>